<protein>
    <recommendedName>
        <fullName evidence="4">IF rod domain-containing protein</fullName>
    </recommendedName>
</protein>
<dbReference type="PANTHER" id="PTHR45721">
    <property type="entry name" value="LAMIN DM0-RELATED"/>
    <property type="match status" value="1"/>
</dbReference>
<proteinExistence type="predicted"/>
<dbReference type="AlphaFoldDB" id="A0A3P6T7E3"/>
<dbReference type="GO" id="GO:0051664">
    <property type="term" value="P:nuclear pore localization"/>
    <property type="evidence" value="ECO:0007669"/>
    <property type="project" value="TreeGrafter"/>
</dbReference>
<keyword evidence="2 3" id="KW-0175">Coiled coil</keyword>
<dbReference type="OrthoDB" id="2441647at2759"/>
<dbReference type="Pfam" id="PF00038">
    <property type="entry name" value="Filament"/>
    <property type="match status" value="1"/>
</dbReference>
<evidence type="ECO:0000313" key="6">
    <source>
        <dbReference type="Proteomes" id="UP000281553"/>
    </source>
</evidence>
<dbReference type="GO" id="GO:0005652">
    <property type="term" value="C:nuclear lamina"/>
    <property type="evidence" value="ECO:0007669"/>
    <property type="project" value="TreeGrafter"/>
</dbReference>
<evidence type="ECO:0000313" key="5">
    <source>
        <dbReference type="EMBL" id="VDK83986.1"/>
    </source>
</evidence>
<sequence length="298" mass="35084">MRSNYTADISRMREVYTADVDHLRTQLATAEEAKTEAEVRLRRTEANLTELQKDEPKKLEIAYEVCLCPLCYRDLACIPSVRRGEQDRSSGGDQDKVNQLNDKLLETDRELQVFRQRCIALTEERTRERTVNTKLKESLKEANAEVDRLSLAHHASMNEVKSLREELCHHKKVHEAEMQEFSTLMQRESTQETVSIFRTEIMQVLREIQIEYEQRLEAAKTDIQAAFDVKTQMLKKVHASDGKERDQYREENSKLRALLQRLRLDFEALLDSKLGLEMEIASYRRLLECEEKRFLWRC</sequence>
<gene>
    <name evidence="5" type="ORF">DILT_LOCUS3536</name>
</gene>
<dbReference type="GO" id="GO:0006998">
    <property type="term" value="P:nuclear envelope organization"/>
    <property type="evidence" value="ECO:0007669"/>
    <property type="project" value="TreeGrafter"/>
</dbReference>
<dbReference type="PANTHER" id="PTHR45721:SF12">
    <property type="entry name" value="INTERMEDIATE FILAMENT PROTEIN IFA-1"/>
    <property type="match status" value="1"/>
</dbReference>
<dbReference type="SUPFAM" id="SSF64593">
    <property type="entry name" value="Intermediate filament protein, coiled coil region"/>
    <property type="match status" value="1"/>
</dbReference>
<reference evidence="5 6" key="1">
    <citation type="submission" date="2018-11" db="EMBL/GenBank/DDBJ databases">
        <authorList>
            <consortium name="Pathogen Informatics"/>
        </authorList>
    </citation>
    <scope>NUCLEOTIDE SEQUENCE [LARGE SCALE GENOMIC DNA]</scope>
</reference>
<dbReference type="GO" id="GO:0005200">
    <property type="term" value="F:structural constituent of cytoskeleton"/>
    <property type="evidence" value="ECO:0007669"/>
    <property type="project" value="TreeGrafter"/>
</dbReference>
<keyword evidence="6" id="KW-1185">Reference proteome</keyword>
<keyword evidence="1" id="KW-0403">Intermediate filament</keyword>
<name>A0A3P6T7E3_DIBLA</name>
<evidence type="ECO:0000256" key="1">
    <source>
        <dbReference type="ARBA" id="ARBA00022754"/>
    </source>
</evidence>
<dbReference type="Gene3D" id="1.20.5.170">
    <property type="match status" value="1"/>
</dbReference>
<dbReference type="EMBL" id="UYRU01043819">
    <property type="protein sequence ID" value="VDK83986.1"/>
    <property type="molecule type" value="Genomic_DNA"/>
</dbReference>
<feature type="coiled-coil region" evidence="3">
    <location>
        <begin position="202"/>
        <end position="265"/>
    </location>
</feature>
<dbReference type="Proteomes" id="UP000281553">
    <property type="component" value="Unassembled WGS sequence"/>
</dbReference>
<evidence type="ECO:0000259" key="4">
    <source>
        <dbReference type="PROSITE" id="PS51842"/>
    </source>
</evidence>
<feature type="coiled-coil region" evidence="3">
    <location>
        <begin position="97"/>
        <end position="152"/>
    </location>
</feature>
<dbReference type="GO" id="GO:0005882">
    <property type="term" value="C:intermediate filament"/>
    <property type="evidence" value="ECO:0007669"/>
    <property type="project" value="UniProtKB-KW"/>
</dbReference>
<organism evidence="5 6">
    <name type="scientific">Dibothriocephalus latus</name>
    <name type="common">Fish tapeworm</name>
    <name type="synonym">Diphyllobothrium latum</name>
    <dbReference type="NCBI Taxonomy" id="60516"/>
    <lineage>
        <taxon>Eukaryota</taxon>
        <taxon>Metazoa</taxon>
        <taxon>Spiralia</taxon>
        <taxon>Lophotrochozoa</taxon>
        <taxon>Platyhelminthes</taxon>
        <taxon>Cestoda</taxon>
        <taxon>Eucestoda</taxon>
        <taxon>Diphyllobothriidea</taxon>
        <taxon>Diphyllobothriidae</taxon>
        <taxon>Dibothriocephalus</taxon>
    </lineage>
</organism>
<evidence type="ECO:0000256" key="3">
    <source>
        <dbReference type="SAM" id="Coils"/>
    </source>
</evidence>
<accession>A0A3P6T7E3</accession>
<feature type="coiled-coil region" evidence="3">
    <location>
        <begin position="13"/>
        <end position="54"/>
    </location>
</feature>
<dbReference type="GO" id="GO:0090435">
    <property type="term" value="P:protein localization to nuclear envelope"/>
    <property type="evidence" value="ECO:0007669"/>
    <property type="project" value="TreeGrafter"/>
</dbReference>
<feature type="domain" description="IF rod" evidence="4">
    <location>
        <begin position="1"/>
        <end position="294"/>
    </location>
</feature>
<dbReference type="PROSITE" id="PS51842">
    <property type="entry name" value="IF_ROD_2"/>
    <property type="match status" value="1"/>
</dbReference>
<evidence type="ECO:0000256" key="2">
    <source>
        <dbReference type="ARBA" id="ARBA00023054"/>
    </source>
</evidence>
<dbReference type="GO" id="GO:0007097">
    <property type="term" value="P:nuclear migration"/>
    <property type="evidence" value="ECO:0007669"/>
    <property type="project" value="TreeGrafter"/>
</dbReference>
<dbReference type="GO" id="GO:0031507">
    <property type="term" value="P:heterochromatin formation"/>
    <property type="evidence" value="ECO:0007669"/>
    <property type="project" value="TreeGrafter"/>
</dbReference>
<dbReference type="InterPro" id="IPR039008">
    <property type="entry name" value="IF_rod_dom"/>
</dbReference>